<dbReference type="SUPFAM" id="SSF55785">
    <property type="entry name" value="PYP-like sensor domain (PAS domain)"/>
    <property type="match status" value="1"/>
</dbReference>
<protein>
    <submittedName>
        <fullName evidence="1">Genomic scaffold, ProqFM164S02</fullName>
    </submittedName>
</protein>
<name>W6Q0V7_PENRF</name>
<dbReference type="STRING" id="1365484.W6Q0V7"/>
<organism evidence="1 2">
    <name type="scientific">Penicillium roqueforti (strain FM164)</name>
    <dbReference type="NCBI Taxonomy" id="1365484"/>
    <lineage>
        <taxon>Eukaryota</taxon>
        <taxon>Fungi</taxon>
        <taxon>Dikarya</taxon>
        <taxon>Ascomycota</taxon>
        <taxon>Pezizomycotina</taxon>
        <taxon>Eurotiomycetes</taxon>
        <taxon>Eurotiomycetidae</taxon>
        <taxon>Eurotiales</taxon>
        <taxon>Aspergillaceae</taxon>
        <taxon>Penicillium</taxon>
    </lineage>
</organism>
<evidence type="ECO:0000313" key="2">
    <source>
        <dbReference type="Proteomes" id="UP000030686"/>
    </source>
</evidence>
<reference evidence="1" key="1">
    <citation type="journal article" date="2014" name="Nat. Commun.">
        <title>Multiple recent horizontal transfers of a large genomic region in cheese making fungi.</title>
        <authorList>
            <person name="Cheeseman K."/>
            <person name="Ropars J."/>
            <person name="Renault P."/>
            <person name="Dupont J."/>
            <person name="Gouzy J."/>
            <person name="Branca A."/>
            <person name="Abraham A.L."/>
            <person name="Ceppi M."/>
            <person name="Conseiller E."/>
            <person name="Debuchy R."/>
            <person name="Malagnac F."/>
            <person name="Goarin A."/>
            <person name="Silar P."/>
            <person name="Lacoste S."/>
            <person name="Sallet E."/>
            <person name="Bensimon A."/>
            <person name="Giraud T."/>
            <person name="Brygoo Y."/>
        </authorList>
    </citation>
    <scope>NUCLEOTIDE SEQUENCE [LARGE SCALE GENOMIC DNA]</scope>
    <source>
        <strain evidence="1">FM164</strain>
    </source>
</reference>
<dbReference type="InterPro" id="IPR035965">
    <property type="entry name" value="PAS-like_dom_sf"/>
</dbReference>
<dbReference type="EMBL" id="HG792016">
    <property type="protein sequence ID" value="CDM29935.1"/>
    <property type="molecule type" value="Genomic_DNA"/>
</dbReference>
<accession>W6Q0V7</accession>
<keyword evidence="2" id="KW-1185">Reference proteome</keyword>
<gene>
    <name evidence="1" type="ORF">PROQFM164_S02g000084</name>
</gene>
<dbReference type="Proteomes" id="UP000030686">
    <property type="component" value="Unassembled WGS sequence"/>
</dbReference>
<proteinExistence type="predicted"/>
<dbReference type="AlphaFoldDB" id="W6Q0V7"/>
<evidence type="ECO:0000313" key="1">
    <source>
        <dbReference type="EMBL" id="CDM29935.1"/>
    </source>
</evidence>
<sequence>MIACSDAKSLHCLLQSIHLDDAHRVNTRFNDALSAKAALRIEYWTWNQDMWCVLTSSPLLVYSHDLGLDACGGFIVIISDITSEKRAEYAYKQLAKDIQEHR</sequence>